<evidence type="ECO:0000256" key="1">
    <source>
        <dbReference type="ARBA" id="ARBA00022737"/>
    </source>
</evidence>
<dbReference type="SUPFAM" id="SSF48371">
    <property type="entry name" value="ARM repeat"/>
    <property type="match status" value="1"/>
</dbReference>
<accession>A0A9P1DW32</accession>
<proteinExistence type="predicted"/>
<dbReference type="InterPro" id="IPR011989">
    <property type="entry name" value="ARM-like"/>
</dbReference>
<dbReference type="PANTHER" id="PTHR22895:SF0">
    <property type="entry name" value="ARMADILLO REPEAT-CONTAINING PROTEIN 6"/>
    <property type="match status" value="1"/>
</dbReference>
<sequence length="453" mass="50401">MAVEVDEGGEAEEAAQADEEVPELLELIDEVESASEEELPSVLVKIGIRLRASPKDRDLLSDFEGINQIADILNKSNWQGEAMLAFCRIMPEVCRTSLVNRACLRETGFLVATVKMLKKALDTKDEHVLLAGCAAITAMCTANDANKQVAAQVFEEKGVIDDADEKPLHGAIFLLLDTLEAFPESVQLQTEAMAALRSLVVDDDTRKSECMPSALENREVLLSDKIYPKVRGIVENASKLASQPLKLTEQTLLLLREISRGQERIQELAKPKGLMMPYVRKALGSSEARLVRAALAVLRAFAFCEDVRDELSLSCETKGYVQAVRDHLGTPVVCEQGYGLLANLTLRNPAMASFLNDADHQVISLGQLVLDKHPDRPDVAKSVIQLLWSVSRQNPKALAEVRDAEMFVGLRKMVGEHQDQQRWHGAVEVARQFLREFREDDGVQRKAMYNEYY</sequence>
<dbReference type="PANTHER" id="PTHR22895">
    <property type="entry name" value="ARMADILLO REPEAT-CONTAINING PROTEIN 6"/>
    <property type="match status" value="1"/>
</dbReference>
<evidence type="ECO:0000313" key="3">
    <source>
        <dbReference type="EMBL" id="CAL1170724.1"/>
    </source>
</evidence>
<protein>
    <submittedName>
        <fullName evidence="2">Uncharacterized protein</fullName>
    </submittedName>
</protein>
<dbReference type="OrthoDB" id="449062at2759"/>
<organism evidence="2">
    <name type="scientific">Cladocopium goreaui</name>
    <dbReference type="NCBI Taxonomy" id="2562237"/>
    <lineage>
        <taxon>Eukaryota</taxon>
        <taxon>Sar</taxon>
        <taxon>Alveolata</taxon>
        <taxon>Dinophyceae</taxon>
        <taxon>Suessiales</taxon>
        <taxon>Symbiodiniaceae</taxon>
        <taxon>Cladocopium</taxon>
    </lineage>
</organism>
<dbReference type="EMBL" id="CAMXCT010006632">
    <property type="protein sequence ID" value="CAI4017349.1"/>
    <property type="molecule type" value="Genomic_DNA"/>
</dbReference>
<keyword evidence="1" id="KW-0677">Repeat</keyword>
<comment type="caution">
    <text evidence="2">The sequence shown here is derived from an EMBL/GenBank/DDBJ whole genome shotgun (WGS) entry which is preliminary data.</text>
</comment>
<name>A0A9P1DW32_9DINO</name>
<dbReference type="InterPro" id="IPR016024">
    <property type="entry name" value="ARM-type_fold"/>
</dbReference>
<dbReference type="Gene3D" id="1.25.10.10">
    <property type="entry name" value="Leucine-rich Repeat Variant"/>
    <property type="match status" value="1"/>
</dbReference>
<evidence type="ECO:0000313" key="2">
    <source>
        <dbReference type="EMBL" id="CAI4017349.1"/>
    </source>
</evidence>
<reference evidence="2" key="1">
    <citation type="submission" date="2022-10" db="EMBL/GenBank/DDBJ databases">
        <authorList>
            <person name="Chen Y."/>
            <person name="Dougan E. K."/>
            <person name="Chan C."/>
            <person name="Rhodes N."/>
            <person name="Thang M."/>
        </authorList>
    </citation>
    <scope>NUCLEOTIDE SEQUENCE</scope>
</reference>
<reference evidence="3" key="2">
    <citation type="submission" date="2024-04" db="EMBL/GenBank/DDBJ databases">
        <authorList>
            <person name="Chen Y."/>
            <person name="Shah S."/>
            <person name="Dougan E. K."/>
            <person name="Thang M."/>
            <person name="Chan C."/>
        </authorList>
    </citation>
    <scope>NUCLEOTIDE SEQUENCE [LARGE SCALE GENOMIC DNA]</scope>
</reference>
<evidence type="ECO:0000313" key="4">
    <source>
        <dbReference type="Proteomes" id="UP001152797"/>
    </source>
</evidence>
<keyword evidence="4" id="KW-1185">Reference proteome</keyword>
<dbReference type="EMBL" id="CAMXCT030006632">
    <property type="protein sequence ID" value="CAL4804661.1"/>
    <property type="molecule type" value="Genomic_DNA"/>
</dbReference>
<dbReference type="AlphaFoldDB" id="A0A9P1DW32"/>
<gene>
    <name evidence="2" type="ORF">C1SCF055_LOCUS41999</name>
</gene>
<dbReference type="EMBL" id="CAMXCT020006632">
    <property type="protein sequence ID" value="CAL1170724.1"/>
    <property type="molecule type" value="Genomic_DNA"/>
</dbReference>
<dbReference type="Proteomes" id="UP001152797">
    <property type="component" value="Unassembled WGS sequence"/>
</dbReference>